<dbReference type="PANTHER" id="PTHR37820:SF1">
    <property type="entry name" value="CELL DIVISION PROTEIN FTSQ"/>
    <property type="match status" value="1"/>
</dbReference>
<keyword evidence="2" id="KW-1003">Cell membrane</keyword>
<keyword evidence="11" id="KW-1185">Reference proteome</keyword>
<feature type="domain" description="POTRA" evidence="9">
    <location>
        <begin position="33"/>
        <end position="101"/>
    </location>
</feature>
<dbReference type="Pfam" id="PF08478">
    <property type="entry name" value="POTRA_1"/>
    <property type="match status" value="1"/>
</dbReference>
<dbReference type="InterPro" id="IPR050487">
    <property type="entry name" value="FtsQ_DivIB"/>
</dbReference>
<keyword evidence="6 8" id="KW-0472">Membrane</keyword>
<comment type="subcellular location">
    <subcellularLocation>
        <location evidence="1">Membrane</location>
    </subcellularLocation>
</comment>
<keyword evidence="3" id="KW-0132">Cell division</keyword>
<dbReference type="EMBL" id="CP002032">
    <property type="protein sequence ID" value="ADH61182.1"/>
    <property type="molecule type" value="Genomic_DNA"/>
</dbReference>
<sequence>MVSIGNKRFLTFMFLTLIFVVLIYLIMFHSKYFEIKTIKVVGNRILSYNDIKELAKIDYGMNIFKVNSKKIESSLLANPYIKESKIKVQYPDTVEIFIKERKIVAQIKYQKDYLMIDKEGMVIKKGNYNPEIPVVEGMKVEKYQMGKKLNDIFEKSYLGTLLGLIEGSKSYSAIKYMNEKQIILVTKNGMEIFFDNPSDVNYSFKFAELILEDLAKKGHHKGTIKFIGDGNPVFIP</sequence>
<evidence type="ECO:0000256" key="3">
    <source>
        <dbReference type="ARBA" id="ARBA00022618"/>
    </source>
</evidence>
<evidence type="ECO:0000256" key="7">
    <source>
        <dbReference type="ARBA" id="ARBA00023306"/>
    </source>
</evidence>
<name>A0ABM5LR29_THEM3</name>
<accession>A0ABM5LR29</accession>
<keyword evidence="7" id="KW-0131">Cell cycle</keyword>
<gene>
    <name evidence="10" type="ordered locus">Tmath_1471</name>
</gene>
<evidence type="ECO:0000259" key="9">
    <source>
        <dbReference type="PROSITE" id="PS51779"/>
    </source>
</evidence>
<feature type="transmembrane region" description="Helical" evidence="8">
    <location>
        <begin position="9"/>
        <end position="28"/>
    </location>
</feature>
<evidence type="ECO:0000256" key="4">
    <source>
        <dbReference type="ARBA" id="ARBA00022692"/>
    </source>
</evidence>
<evidence type="ECO:0000313" key="11">
    <source>
        <dbReference type="Proteomes" id="UP000002064"/>
    </source>
</evidence>
<dbReference type="PROSITE" id="PS51779">
    <property type="entry name" value="POTRA"/>
    <property type="match status" value="1"/>
</dbReference>
<evidence type="ECO:0000256" key="5">
    <source>
        <dbReference type="ARBA" id="ARBA00022989"/>
    </source>
</evidence>
<dbReference type="Proteomes" id="UP000002064">
    <property type="component" value="Chromosome"/>
</dbReference>
<evidence type="ECO:0000256" key="1">
    <source>
        <dbReference type="ARBA" id="ARBA00004370"/>
    </source>
</evidence>
<organism evidence="10 11">
    <name type="scientific">Thermoanaerobacter mathranii subsp. mathranii (strain DSM 11426 / CCUG 53645 / CIP 108742 / A3)</name>
    <dbReference type="NCBI Taxonomy" id="583358"/>
    <lineage>
        <taxon>Bacteria</taxon>
        <taxon>Bacillati</taxon>
        <taxon>Bacillota</taxon>
        <taxon>Clostridia</taxon>
        <taxon>Thermoanaerobacterales</taxon>
        <taxon>Thermoanaerobacteraceae</taxon>
        <taxon>Thermoanaerobacter</taxon>
    </lineage>
</organism>
<reference evidence="10 11" key="1">
    <citation type="submission" date="2010-05" db="EMBL/GenBank/DDBJ databases">
        <title>Complete sequence of Thermoanaerobacter mathranii subsp. mathranii mathranii str. A3.</title>
        <authorList>
            <consortium name="US DOE Joint Genome Institute"/>
            <person name="Lucas S."/>
            <person name="Copeland A."/>
            <person name="Lapidus A."/>
            <person name="Cheng J.-F."/>
            <person name="Bruce D."/>
            <person name="Goodwin L."/>
            <person name="Pitluck S."/>
            <person name="Held B."/>
            <person name="Detter J.C."/>
            <person name="Han C."/>
            <person name="Tapia R."/>
            <person name="Land M."/>
            <person name="Hauser L."/>
            <person name="Kyrpides N."/>
            <person name="Mikhailova N."/>
            <person name="Zhou J."/>
            <person name="Hemme C."/>
            <person name="Woyke T."/>
        </authorList>
    </citation>
    <scope>NUCLEOTIDE SEQUENCE [LARGE SCALE GENOMIC DNA]</scope>
    <source>
        <strain evidence="10 11">A3</strain>
    </source>
</reference>
<dbReference type="PANTHER" id="PTHR37820">
    <property type="entry name" value="CELL DIVISION PROTEIN DIVIB"/>
    <property type="match status" value="1"/>
</dbReference>
<protein>
    <submittedName>
        <fullName evidence="10">Polypeptide-transport-associated domain protein FtsQ-type</fullName>
    </submittedName>
</protein>
<evidence type="ECO:0000313" key="10">
    <source>
        <dbReference type="EMBL" id="ADH61182.1"/>
    </source>
</evidence>
<proteinExistence type="predicted"/>
<keyword evidence="4 8" id="KW-0812">Transmembrane</keyword>
<dbReference type="RefSeq" id="WP_013150473.1">
    <property type="nucleotide sequence ID" value="NC_014209.1"/>
</dbReference>
<dbReference type="InterPro" id="IPR013685">
    <property type="entry name" value="POTRA_FtsQ_type"/>
</dbReference>
<dbReference type="InterPro" id="IPR034746">
    <property type="entry name" value="POTRA"/>
</dbReference>
<evidence type="ECO:0000256" key="8">
    <source>
        <dbReference type="SAM" id="Phobius"/>
    </source>
</evidence>
<keyword evidence="5 8" id="KW-1133">Transmembrane helix</keyword>
<dbReference type="Gene3D" id="3.10.20.310">
    <property type="entry name" value="membrane protein fhac"/>
    <property type="match status" value="1"/>
</dbReference>
<evidence type="ECO:0000256" key="6">
    <source>
        <dbReference type="ARBA" id="ARBA00023136"/>
    </source>
</evidence>
<evidence type="ECO:0000256" key="2">
    <source>
        <dbReference type="ARBA" id="ARBA00022475"/>
    </source>
</evidence>